<protein>
    <submittedName>
        <fullName evidence="13">Copper resistance protein CopC</fullName>
    </submittedName>
</protein>
<feature type="transmembrane region" description="Helical" evidence="9">
    <location>
        <begin position="273"/>
        <end position="295"/>
    </location>
</feature>
<dbReference type="EMBL" id="JACYFU010000006">
    <property type="protein sequence ID" value="MBD8067225.1"/>
    <property type="molecule type" value="Genomic_DNA"/>
</dbReference>
<evidence type="ECO:0000256" key="8">
    <source>
        <dbReference type="ARBA" id="ARBA00023136"/>
    </source>
</evidence>
<gene>
    <name evidence="13" type="ORF">IC608_17285</name>
</gene>
<evidence type="ECO:0000256" key="4">
    <source>
        <dbReference type="ARBA" id="ARBA00022723"/>
    </source>
</evidence>
<evidence type="ECO:0000259" key="12">
    <source>
        <dbReference type="Pfam" id="PF05425"/>
    </source>
</evidence>
<dbReference type="InterPro" id="IPR007348">
    <property type="entry name" value="CopC_dom"/>
</dbReference>
<evidence type="ECO:0000256" key="2">
    <source>
        <dbReference type="ARBA" id="ARBA00022475"/>
    </source>
</evidence>
<comment type="subcellular location">
    <subcellularLocation>
        <location evidence="1">Cell membrane</location>
        <topology evidence="1">Multi-pass membrane protein</topology>
    </subcellularLocation>
</comment>
<evidence type="ECO:0000256" key="3">
    <source>
        <dbReference type="ARBA" id="ARBA00022692"/>
    </source>
</evidence>
<dbReference type="GO" id="GO:0005886">
    <property type="term" value="C:plasma membrane"/>
    <property type="evidence" value="ECO:0007669"/>
    <property type="project" value="UniProtKB-SubCell"/>
</dbReference>
<accession>A0A927FVR6</accession>
<keyword evidence="5 10" id="KW-0732">Signal</keyword>
<keyword evidence="6 9" id="KW-1133">Transmembrane helix</keyword>
<dbReference type="InterPro" id="IPR014755">
    <property type="entry name" value="Cu-Rt/internalin_Ig-like"/>
</dbReference>
<dbReference type="Gene3D" id="2.60.40.1220">
    <property type="match status" value="1"/>
</dbReference>
<dbReference type="GO" id="GO:0042597">
    <property type="term" value="C:periplasmic space"/>
    <property type="evidence" value="ECO:0007669"/>
    <property type="project" value="InterPro"/>
</dbReference>
<feature type="domain" description="CopC" evidence="11">
    <location>
        <begin position="21"/>
        <end position="112"/>
    </location>
</feature>
<dbReference type="Proteomes" id="UP000654108">
    <property type="component" value="Unassembled WGS sequence"/>
</dbReference>
<dbReference type="GO" id="GO:0046688">
    <property type="term" value="P:response to copper ion"/>
    <property type="evidence" value="ECO:0007669"/>
    <property type="project" value="InterPro"/>
</dbReference>
<dbReference type="GO" id="GO:0006825">
    <property type="term" value="P:copper ion transport"/>
    <property type="evidence" value="ECO:0007669"/>
    <property type="project" value="InterPro"/>
</dbReference>
<dbReference type="InterPro" id="IPR008457">
    <property type="entry name" value="Cu-R_CopD_dom"/>
</dbReference>
<dbReference type="PANTHER" id="PTHR34820">
    <property type="entry name" value="INNER MEMBRANE PROTEIN YEBZ"/>
    <property type="match status" value="1"/>
</dbReference>
<keyword evidence="3 9" id="KW-0812">Transmembrane</keyword>
<dbReference type="InterPro" id="IPR032694">
    <property type="entry name" value="CopC/D"/>
</dbReference>
<keyword evidence="2" id="KW-1003">Cell membrane</keyword>
<keyword evidence="7" id="KW-0186">Copper</keyword>
<comment type="caution">
    <text evidence="13">The sequence shown here is derived from an EMBL/GenBank/DDBJ whole genome shotgun (WGS) entry which is preliminary data.</text>
</comment>
<reference evidence="13" key="1">
    <citation type="submission" date="2020-09" db="EMBL/GenBank/DDBJ databases">
        <title>Genome seq and assembly of Devosia sp.</title>
        <authorList>
            <person name="Chhetri G."/>
        </authorList>
    </citation>
    <scope>NUCLEOTIDE SEQUENCE</scope>
    <source>
        <strain evidence="13">PTR5</strain>
    </source>
</reference>
<feature type="transmembrane region" description="Helical" evidence="9">
    <location>
        <begin position="239"/>
        <end position="261"/>
    </location>
</feature>
<dbReference type="InterPro" id="IPR014756">
    <property type="entry name" value="Ig_E-set"/>
</dbReference>
<dbReference type="RefSeq" id="WP_191778107.1">
    <property type="nucleotide sequence ID" value="NZ_JACYFU010000006.1"/>
</dbReference>
<dbReference type="PANTHER" id="PTHR34820:SF4">
    <property type="entry name" value="INNER MEMBRANE PROTEIN YEBZ"/>
    <property type="match status" value="1"/>
</dbReference>
<keyword evidence="8 9" id="KW-0472">Membrane</keyword>
<keyword evidence="14" id="KW-1185">Reference proteome</keyword>
<dbReference type="Pfam" id="PF04234">
    <property type="entry name" value="CopC"/>
    <property type="match status" value="1"/>
</dbReference>
<feature type="transmembrane region" description="Helical" evidence="9">
    <location>
        <begin position="136"/>
        <end position="157"/>
    </location>
</feature>
<feature type="signal peptide" evidence="10">
    <location>
        <begin position="1"/>
        <end position="22"/>
    </location>
</feature>
<evidence type="ECO:0000256" key="10">
    <source>
        <dbReference type="SAM" id="SignalP"/>
    </source>
</evidence>
<feature type="domain" description="Copper resistance protein D" evidence="12">
    <location>
        <begin position="306"/>
        <end position="403"/>
    </location>
</feature>
<evidence type="ECO:0000256" key="5">
    <source>
        <dbReference type="ARBA" id="ARBA00022729"/>
    </source>
</evidence>
<evidence type="ECO:0000256" key="6">
    <source>
        <dbReference type="ARBA" id="ARBA00022989"/>
    </source>
</evidence>
<dbReference type="Pfam" id="PF05425">
    <property type="entry name" value="CopD"/>
    <property type="match status" value="1"/>
</dbReference>
<sequence>MTLLLGAALLLIAGALPVLAHAALVGTSPPDGAVLEKAPSAVVLRFNEPVSPLAASLILPAGKASEIDLPASADSEVSLELPPGLGTGTHVLSWRAVSGDGHPVAGTTVFSIGVVQAGAATSLTAPSHPEVAPLLWSVRIVLFVGLFFGAGGAAFRSLSPVLPAAARRFSMAATVAGIAAATLVIGLQGLDVTGGGLLGLTSTGVWQAGLSTVYGQTSLVALLALVVSVFGLNARSAAVAGPAGVVAILLVGLAVCLSGHASAAHPQWLMKPALFVHMVCIAWWIGALLPLILLLRQRHADAVRPLVRFSHAIPYAIVPLVVSGCILAVVQMGWPGPAWLSGYGLILGAKLSLLVVLFAIASWNRWVLTAPAVAGEPRAIRHMRRGIGAEIILILLIFGLVSGWRFTPPPRALAEVSETQSASLHLMGDDVEANVTVSPATVGTSRLSATLTGEGGEALGAKSVRFVLTPSSGEVAPTTRPAALTPAGTWEASDVVLPLAGLWTVQVEVRVTDFQLVKLHGEIEVAP</sequence>
<feature type="transmembrane region" description="Helical" evidence="9">
    <location>
        <begin position="210"/>
        <end position="232"/>
    </location>
</feature>
<organism evidence="13 14">
    <name type="scientific">Devosia oryzisoli</name>
    <dbReference type="NCBI Taxonomy" id="2774138"/>
    <lineage>
        <taxon>Bacteria</taxon>
        <taxon>Pseudomonadati</taxon>
        <taxon>Pseudomonadota</taxon>
        <taxon>Alphaproteobacteria</taxon>
        <taxon>Hyphomicrobiales</taxon>
        <taxon>Devosiaceae</taxon>
        <taxon>Devosia</taxon>
    </lineage>
</organism>
<feature type="transmembrane region" description="Helical" evidence="9">
    <location>
        <begin position="315"/>
        <end position="334"/>
    </location>
</feature>
<evidence type="ECO:0000256" key="7">
    <source>
        <dbReference type="ARBA" id="ARBA00023008"/>
    </source>
</evidence>
<evidence type="ECO:0000313" key="13">
    <source>
        <dbReference type="EMBL" id="MBD8067225.1"/>
    </source>
</evidence>
<evidence type="ECO:0000259" key="11">
    <source>
        <dbReference type="Pfam" id="PF04234"/>
    </source>
</evidence>
<evidence type="ECO:0000256" key="9">
    <source>
        <dbReference type="SAM" id="Phobius"/>
    </source>
</evidence>
<dbReference type="SUPFAM" id="SSF81296">
    <property type="entry name" value="E set domains"/>
    <property type="match status" value="1"/>
</dbReference>
<proteinExistence type="predicted"/>
<keyword evidence="4" id="KW-0479">Metal-binding</keyword>
<feature type="transmembrane region" description="Helical" evidence="9">
    <location>
        <begin position="169"/>
        <end position="190"/>
    </location>
</feature>
<evidence type="ECO:0000256" key="1">
    <source>
        <dbReference type="ARBA" id="ARBA00004651"/>
    </source>
</evidence>
<dbReference type="GO" id="GO:0005507">
    <property type="term" value="F:copper ion binding"/>
    <property type="evidence" value="ECO:0007669"/>
    <property type="project" value="InterPro"/>
</dbReference>
<feature type="transmembrane region" description="Helical" evidence="9">
    <location>
        <begin position="340"/>
        <end position="361"/>
    </location>
</feature>
<feature type="chain" id="PRO_5037848224" evidence="10">
    <location>
        <begin position="23"/>
        <end position="527"/>
    </location>
</feature>
<evidence type="ECO:0000313" key="14">
    <source>
        <dbReference type="Proteomes" id="UP000654108"/>
    </source>
</evidence>
<dbReference type="AlphaFoldDB" id="A0A927FVR6"/>
<feature type="transmembrane region" description="Helical" evidence="9">
    <location>
        <begin position="387"/>
        <end position="406"/>
    </location>
</feature>
<name>A0A927FVR6_9HYPH</name>